<dbReference type="Gene3D" id="1.20.1070.10">
    <property type="entry name" value="Rhodopsin 7-helix transmembrane proteins"/>
    <property type="match status" value="1"/>
</dbReference>
<keyword evidence="6 10" id="KW-0472">Membrane</keyword>
<keyword evidence="13" id="KW-1185">Reference proteome</keyword>
<dbReference type="PRINTS" id="PR00237">
    <property type="entry name" value="GPCRRHODOPSN"/>
</dbReference>
<evidence type="ECO:0000259" key="11">
    <source>
        <dbReference type="PROSITE" id="PS50262"/>
    </source>
</evidence>
<dbReference type="Pfam" id="PF00001">
    <property type="entry name" value="7tm_1"/>
    <property type="match status" value="2"/>
</dbReference>
<evidence type="ECO:0000313" key="12">
    <source>
        <dbReference type="EMBL" id="EDO41742.1"/>
    </source>
</evidence>
<feature type="transmembrane region" description="Helical" evidence="10">
    <location>
        <begin position="131"/>
        <end position="156"/>
    </location>
</feature>
<dbReference type="InterPro" id="IPR017452">
    <property type="entry name" value="GPCR_Rhodpsn_7TM"/>
</dbReference>
<evidence type="ECO:0000256" key="7">
    <source>
        <dbReference type="ARBA" id="ARBA00023170"/>
    </source>
</evidence>
<evidence type="ECO:0000256" key="10">
    <source>
        <dbReference type="SAM" id="Phobius"/>
    </source>
</evidence>
<feature type="transmembrane region" description="Helical" evidence="10">
    <location>
        <begin position="227"/>
        <end position="248"/>
    </location>
</feature>
<dbReference type="InterPro" id="IPR050569">
    <property type="entry name" value="TAAR"/>
</dbReference>
<protein>
    <recommendedName>
        <fullName evidence="11">G-protein coupled receptors family 1 profile domain-containing protein</fullName>
    </recommendedName>
</protein>
<feature type="non-terminal residue" evidence="12">
    <location>
        <position position="260"/>
    </location>
</feature>
<evidence type="ECO:0000256" key="3">
    <source>
        <dbReference type="ARBA" id="ARBA00022692"/>
    </source>
</evidence>
<comment type="similarity">
    <text evidence="9">Belongs to the G-protein coupled receptor 1 family.</text>
</comment>
<accession>A7S3L0</accession>
<keyword evidence="5 9" id="KW-0297">G-protein coupled receptor</keyword>
<dbReference type="InParanoid" id="A7S3L0"/>
<evidence type="ECO:0000256" key="1">
    <source>
        <dbReference type="ARBA" id="ARBA00004651"/>
    </source>
</evidence>
<dbReference type="PhylomeDB" id="A7S3L0"/>
<evidence type="ECO:0000256" key="9">
    <source>
        <dbReference type="RuleBase" id="RU000688"/>
    </source>
</evidence>
<feature type="transmembrane region" description="Helical" evidence="10">
    <location>
        <begin position="187"/>
        <end position="207"/>
    </location>
</feature>
<evidence type="ECO:0000256" key="2">
    <source>
        <dbReference type="ARBA" id="ARBA00022475"/>
    </source>
</evidence>
<feature type="transmembrane region" description="Helical" evidence="10">
    <location>
        <begin position="64"/>
        <end position="83"/>
    </location>
</feature>
<gene>
    <name evidence="12" type="ORF">NEMVEDRAFT_v1g103151</name>
</gene>
<evidence type="ECO:0000256" key="4">
    <source>
        <dbReference type="ARBA" id="ARBA00022989"/>
    </source>
</evidence>
<feature type="domain" description="G-protein coupled receptors family 1 profile" evidence="11">
    <location>
        <begin position="3"/>
        <end position="246"/>
    </location>
</feature>
<dbReference type="PROSITE" id="PS50262">
    <property type="entry name" value="G_PROTEIN_RECEP_F1_2"/>
    <property type="match status" value="1"/>
</dbReference>
<keyword evidence="2" id="KW-1003">Cell membrane</keyword>
<comment type="subcellular location">
    <subcellularLocation>
        <location evidence="1">Cell membrane</location>
        <topology evidence="1">Multi-pass membrane protein</topology>
    </subcellularLocation>
</comment>
<keyword evidence="7 9" id="KW-0675">Receptor</keyword>
<sequence length="260" mass="29942">VFGNVIVLMAIYRKNSLQTVSNFFICSLAASDLMIGLVMNPLNIAMNLKHAWVKLDHILMQLQSFFWIQMTTATTFSLCSVTLDRYICIAYPFKHNDIITTRRCLMVIIFNWAFSILFASLNFYIPPTSMTSLWIACAFITVVIPLTIISFCYLRMCHLASSHRRRITSESSATCREILHSQRNNKAMWTAGLIIVVFGVTFFPSFVVNCLQLLNTDLCIRHKYQCIWAWVSFISYISAATDPWIYAIRSEEFRSAFKTI</sequence>
<dbReference type="HOGENOM" id="CLU_009579_11_5_1"/>
<feature type="transmembrane region" description="Helical" evidence="10">
    <location>
        <begin position="23"/>
        <end position="44"/>
    </location>
</feature>
<keyword evidence="4 10" id="KW-1133">Transmembrane helix</keyword>
<dbReference type="PANTHER" id="PTHR24249">
    <property type="entry name" value="HISTAMINE RECEPTOR-RELATED G-PROTEIN COUPLED RECEPTOR"/>
    <property type="match status" value="1"/>
</dbReference>
<evidence type="ECO:0000256" key="6">
    <source>
        <dbReference type="ARBA" id="ARBA00023136"/>
    </source>
</evidence>
<dbReference type="STRING" id="45351.A7S3L0"/>
<dbReference type="SMART" id="SM01381">
    <property type="entry name" value="7TM_GPCR_Srsx"/>
    <property type="match status" value="1"/>
</dbReference>
<organism evidence="12 13">
    <name type="scientific">Nematostella vectensis</name>
    <name type="common">Starlet sea anemone</name>
    <dbReference type="NCBI Taxonomy" id="45351"/>
    <lineage>
        <taxon>Eukaryota</taxon>
        <taxon>Metazoa</taxon>
        <taxon>Cnidaria</taxon>
        <taxon>Anthozoa</taxon>
        <taxon>Hexacorallia</taxon>
        <taxon>Actiniaria</taxon>
        <taxon>Edwardsiidae</taxon>
        <taxon>Nematostella</taxon>
    </lineage>
</organism>
<proteinExistence type="inferred from homology"/>
<dbReference type="GO" id="GO:0007186">
    <property type="term" value="P:G protein-coupled receptor signaling pathway"/>
    <property type="evidence" value="ECO:0000318"/>
    <property type="project" value="GO_Central"/>
</dbReference>
<dbReference type="GO" id="GO:0004930">
    <property type="term" value="F:G protein-coupled receptor activity"/>
    <property type="evidence" value="ECO:0000318"/>
    <property type="project" value="GO_Central"/>
</dbReference>
<dbReference type="GO" id="GO:0005886">
    <property type="term" value="C:plasma membrane"/>
    <property type="evidence" value="ECO:0000318"/>
    <property type="project" value="GO_Central"/>
</dbReference>
<dbReference type="PANTHER" id="PTHR24249:SF372">
    <property type="entry name" value="G-PROTEIN COUPLED RECEPTORS FAMILY 1 PROFILE DOMAIN-CONTAINING PROTEIN"/>
    <property type="match status" value="1"/>
</dbReference>
<dbReference type="SUPFAM" id="SSF81321">
    <property type="entry name" value="Family A G protein-coupled receptor-like"/>
    <property type="match status" value="1"/>
</dbReference>
<evidence type="ECO:0000313" key="13">
    <source>
        <dbReference type="Proteomes" id="UP000001593"/>
    </source>
</evidence>
<dbReference type="CDD" id="cd00637">
    <property type="entry name" value="7tm_classA_rhodopsin-like"/>
    <property type="match status" value="1"/>
</dbReference>
<dbReference type="InterPro" id="IPR000276">
    <property type="entry name" value="GPCR_Rhodpsn"/>
</dbReference>
<dbReference type="PROSITE" id="PS00237">
    <property type="entry name" value="G_PROTEIN_RECEP_F1_1"/>
    <property type="match status" value="1"/>
</dbReference>
<dbReference type="eggNOG" id="KOG3656">
    <property type="taxonomic scope" value="Eukaryota"/>
</dbReference>
<dbReference type="OMA" id="WIACAFI"/>
<name>A7S3L0_NEMVE</name>
<reference evidence="12 13" key="1">
    <citation type="journal article" date="2007" name="Science">
        <title>Sea anemone genome reveals ancestral eumetazoan gene repertoire and genomic organization.</title>
        <authorList>
            <person name="Putnam N.H."/>
            <person name="Srivastava M."/>
            <person name="Hellsten U."/>
            <person name="Dirks B."/>
            <person name="Chapman J."/>
            <person name="Salamov A."/>
            <person name="Terry A."/>
            <person name="Shapiro H."/>
            <person name="Lindquist E."/>
            <person name="Kapitonov V.V."/>
            <person name="Jurka J."/>
            <person name="Genikhovich G."/>
            <person name="Grigoriev I.V."/>
            <person name="Lucas S.M."/>
            <person name="Steele R.E."/>
            <person name="Finnerty J.R."/>
            <person name="Technau U."/>
            <person name="Martindale M.Q."/>
            <person name="Rokhsar D.S."/>
        </authorList>
    </citation>
    <scope>NUCLEOTIDE SEQUENCE [LARGE SCALE GENOMIC DNA]</scope>
    <source>
        <strain evidence="13">CH2 X CH6</strain>
    </source>
</reference>
<dbReference type="EMBL" id="DS469573">
    <property type="protein sequence ID" value="EDO41742.1"/>
    <property type="molecule type" value="Genomic_DNA"/>
</dbReference>
<keyword evidence="3 9" id="KW-0812">Transmembrane</keyword>
<evidence type="ECO:0000256" key="8">
    <source>
        <dbReference type="ARBA" id="ARBA00023224"/>
    </source>
</evidence>
<keyword evidence="8 9" id="KW-0807">Transducer</keyword>
<feature type="non-terminal residue" evidence="12">
    <location>
        <position position="1"/>
    </location>
</feature>
<dbReference type="Proteomes" id="UP000001593">
    <property type="component" value="Unassembled WGS sequence"/>
</dbReference>
<feature type="transmembrane region" description="Helical" evidence="10">
    <location>
        <begin position="104"/>
        <end position="125"/>
    </location>
</feature>
<dbReference type="AlphaFoldDB" id="A7S3L0"/>
<evidence type="ECO:0000256" key="5">
    <source>
        <dbReference type="ARBA" id="ARBA00023040"/>
    </source>
</evidence>